<dbReference type="AlphaFoldDB" id="A0A1I5FYS2"/>
<dbReference type="Proteomes" id="UP000198806">
    <property type="component" value="Unassembled WGS sequence"/>
</dbReference>
<feature type="region of interest" description="Disordered" evidence="1">
    <location>
        <begin position="1"/>
        <end position="52"/>
    </location>
</feature>
<keyword evidence="3" id="KW-1185">Reference proteome</keyword>
<name>A0A1I5FYS2_9FIRM</name>
<gene>
    <name evidence="2" type="ORF">SAMN04489757_11668</name>
</gene>
<reference evidence="2 3" key="1">
    <citation type="submission" date="2016-10" db="EMBL/GenBank/DDBJ databases">
        <authorList>
            <person name="de Groot N.N."/>
        </authorList>
    </citation>
    <scope>NUCLEOTIDE SEQUENCE [LARGE SCALE GENOMIC DNA]</scope>
    <source>
        <strain evidence="2 3">DSM 1283</strain>
    </source>
</reference>
<organism evidence="2 3">
    <name type="scientific">Anaerocolumna aminovalerica</name>
    <dbReference type="NCBI Taxonomy" id="1527"/>
    <lineage>
        <taxon>Bacteria</taxon>
        <taxon>Bacillati</taxon>
        <taxon>Bacillota</taxon>
        <taxon>Clostridia</taxon>
        <taxon>Lachnospirales</taxon>
        <taxon>Lachnospiraceae</taxon>
        <taxon>Anaerocolumna</taxon>
    </lineage>
</organism>
<proteinExistence type="predicted"/>
<feature type="compositionally biased region" description="Basic and acidic residues" evidence="1">
    <location>
        <begin position="40"/>
        <end position="52"/>
    </location>
</feature>
<dbReference type="EMBL" id="FOWD01000016">
    <property type="protein sequence ID" value="SFO28763.1"/>
    <property type="molecule type" value="Genomic_DNA"/>
</dbReference>
<evidence type="ECO:0000313" key="2">
    <source>
        <dbReference type="EMBL" id="SFO28763.1"/>
    </source>
</evidence>
<sequence>MDNNKNRMRDREKSNSELRKMKPKDNADVGMINGQVIGVHEGKHEKSRNNKK</sequence>
<feature type="compositionally biased region" description="Basic and acidic residues" evidence="1">
    <location>
        <begin position="1"/>
        <end position="27"/>
    </location>
</feature>
<accession>A0A1I5FYS2</accession>
<evidence type="ECO:0000313" key="3">
    <source>
        <dbReference type="Proteomes" id="UP000198806"/>
    </source>
</evidence>
<evidence type="ECO:0000256" key="1">
    <source>
        <dbReference type="SAM" id="MobiDB-lite"/>
    </source>
</evidence>
<dbReference type="RefSeq" id="WP_170847958.1">
    <property type="nucleotide sequence ID" value="NZ_BAABFM010000020.1"/>
</dbReference>
<protein>
    <submittedName>
        <fullName evidence="2">Uncharacterized protein</fullName>
    </submittedName>
</protein>